<evidence type="ECO:0000313" key="1">
    <source>
        <dbReference type="EMBL" id="KLE36130.1"/>
    </source>
</evidence>
<proteinExistence type="predicted"/>
<comment type="caution">
    <text evidence="1">The sequence shown here is derived from an EMBL/GenBank/DDBJ whole genome shotgun (WGS) entry which is preliminary data.</text>
</comment>
<organism evidence="1 2">
    <name type="scientific">Aurantiacibacter luteus</name>
    <dbReference type="NCBI Taxonomy" id="1581420"/>
    <lineage>
        <taxon>Bacteria</taxon>
        <taxon>Pseudomonadati</taxon>
        <taxon>Pseudomonadota</taxon>
        <taxon>Alphaproteobacteria</taxon>
        <taxon>Sphingomonadales</taxon>
        <taxon>Erythrobacteraceae</taxon>
        <taxon>Aurantiacibacter</taxon>
    </lineage>
</organism>
<name>A0A0G9MZM7_9SPHN</name>
<evidence type="ECO:0000313" key="2">
    <source>
        <dbReference type="Proteomes" id="UP000053464"/>
    </source>
</evidence>
<keyword evidence="2" id="KW-1185">Reference proteome</keyword>
<accession>A0A0G9MZM7</accession>
<sequence>MLTAVGTQARADEDTVRMGHLVVERLDIVEPDGTIRQALYSKARDPGILIRGQRFPHPSRTQSGMLFFNDEGSEVGGLVYAGERAADGTPSSGGALSFDAYEQDQIVQVIGVKDGERQLSGMAVNDRPMAPMDFGLLASLPADASEEEAARVLAAANAQNTRRGFFGRTWDGTSLVELRDGEGRKRLDMRVTPGGEAAIRFYDETGTVTRTLEP</sequence>
<protein>
    <submittedName>
        <fullName evidence="1">Uncharacterized protein</fullName>
    </submittedName>
</protein>
<reference evidence="1 2" key="1">
    <citation type="submission" date="2015-04" db="EMBL/GenBank/DDBJ databases">
        <title>The draft genome sequence of Erythrobacter luteus KA37.</title>
        <authorList>
            <person name="Zhuang L."/>
            <person name="Liu Y."/>
            <person name="Shao Z."/>
        </authorList>
    </citation>
    <scope>NUCLEOTIDE SEQUENCE [LARGE SCALE GENOMIC DNA]</scope>
    <source>
        <strain evidence="1 2">KA37</strain>
    </source>
</reference>
<dbReference type="Proteomes" id="UP000053464">
    <property type="component" value="Unassembled WGS sequence"/>
</dbReference>
<dbReference type="PATRIC" id="fig|1581420.6.peg.1100"/>
<dbReference type="AlphaFoldDB" id="A0A0G9MZM7"/>
<dbReference type="EMBL" id="LBHB01000001">
    <property type="protein sequence ID" value="KLE36130.1"/>
    <property type="molecule type" value="Genomic_DNA"/>
</dbReference>
<gene>
    <name evidence="1" type="ORF">AAW00_05460</name>
</gene>